<evidence type="ECO:0000313" key="3">
    <source>
        <dbReference type="Proteomes" id="UP000193685"/>
    </source>
</evidence>
<dbReference type="EMBL" id="MCFI01000009">
    <property type="protein sequence ID" value="ORY82590.1"/>
    <property type="molecule type" value="Genomic_DNA"/>
</dbReference>
<dbReference type="Proteomes" id="UP000193685">
    <property type="component" value="Unassembled WGS sequence"/>
</dbReference>
<evidence type="ECO:0000313" key="2">
    <source>
        <dbReference type="EMBL" id="ORY82590.1"/>
    </source>
</evidence>
<dbReference type="RefSeq" id="XP_040725461.1">
    <property type="nucleotide sequence ID" value="XM_040866960.1"/>
</dbReference>
<protein>
    <submittedName>
        <fullName evidence="2">Uncharacterized protein</fullName>
    </submittedName>
</protein>
<accession>A0A1Y2FF52</accession>
<feature type="signal peptide" evidence="1">
    <location>
        <begin position="1"/>
        <end position="26"/>
    </location>
</feature>
<name>A0A1Y2FF52_PROLT</name>
<sequence length="276" mass="32075">MRVKFPAVNIVLQLVLCCVHLQSVAANESQLRHTGITRWILHIKRMLGIGLEPLPGTLKKSQKKPKYPRDPVRWCNQPMISLNQYHPKRDNDTDCKASCHEMVAIHANTLESMPFLCQDLSVSKEYDWVYYDTTRYEIPQPGYSSNGQGYAWMNCWCDVKLVMNRMRIPDYEFNEDGSPFTPDQEPTFKGCTLDHLARSLEFSRLTAMTSGPPTWLREKVLCSTRDPIDPEMSQHWPVLKVILYGQQLIDDVMAEELRLKRQDNYDFMASFPTPWI</sequence>
<keyword evidence="3" id="KW-1185">Reference proteome</keyword>
<dbReference type="GeneID" id="63783559"/>
<organism evidence="2 3">
    <name type="scientific">Protomyces lactucae-debilis</name>
    <dbReference type="NCBI Taxonomy" id="2754530"/>
    <lineage>
        <taxon>Eukaryota</taxon>
        <taxon>Fungi</taxon>
        <taxon>Dikarya</taxon>
        <taxon>Ascomycota</taxon>
        <taxon>Taphrinomycotina</taxon>
        <taxon>Taphrinomycetes</taxon>
        <taxon>Taphrinales</taxon>
        <taxon>Protomycetaceae</taxon>
        <taxon>Protomyces</taxon>
    </lineage>
</organism>
<comment type="caution">
    <text evidence="2">The sequence shown here is derived from an EMBL/GenBank/DDBJ whole genome shotgun (WGS) entry which is preliminary data.</text>
</comment>
<evidence type="ECO:0000256" key="1">
    <source>
        <dbReference type="SAM" id="SignalP"/>
    </source>
</evidence>
<dbReference type="AlphaFoldDB" id="A0A1Y2FF52"/>
<feature type="chain" id="PRO_5012078950" evidence="1">
    <location>
        <begin position="27"/>
        <end position="276"/>
    </location>
</feature>
<keyword evidence="1" id="KW-0732">Signal</keyword>
<reference evidence="2 3" key="1">
    <citation type="submission" date="2016-07" db="EMBL/GenBank/DDBJ databases">
        <title>Pervasive Adenine N6-methylation of Active Genes in Fungi.</title>
        <authorList>
            <consortium name="DOE Joint Genome Institute"/>
            <person name="Mondo S.J."/>
            <person name="Dannebaum R.O."/>
            <person name="Kuo R.C."/>
            <person name="Labutti K."/>
            <person name="Haridas S."/>
            <person name="Kuo A."/>
            <person name="Salamov A."/>
            <person name="Ahrendt S.R."/>
            <person name="Lipzen A."/>
            <person name="Sullivan W."/>
            <person name="Andreopoulos W.B."/>
            <person name="Clum A."/>
            <person name="Lindquist E."/>
            <person name="Daum C."/>
            <person name="Ramamoorthy G.K."/>
            <person name="Gryganskyi A."/>
            <person name="Culley D."/>
            <person name="Magnuson J.K."/>
            <person name="James T.Y."/>
            <person name="O'Malley M.A."/>
            <person name="Stajich J.E."/>
            <person name="Spatafora J.W."/>
            <person name="Visel A."/>
            <person name="Grigoriev I.V."/>
        </authorList>
    </citation>
    <scope>NUCLEOTIDE SEQUENCE [LARGE SCALE GENOMIC DNA]</scope>
    <source>
        <strain evidence="2 3">12-1054</strain>
    </source>
</reference>
<proteinExistence type="predicted"/>
<gene>
    <name evidence="2" type="ORF">BCR37DRAFT_316238</name>
</gene>